<dbReference type="EMBL" id="STGU01000005">
    <property type="protein sequence ID" value="THV36037.1"/>
    <property type="molecule type" value="Genomic_DNA"/>
</dbReference>
<dbReference type="AlphaFoldDB" id="A0A4S8PWM0"/>
<dbReference type="Gene3D" id="1.10.150.250">
    <property type="entry name" value="Flavinator of succinate dehydrogenase"/>
    <property type="match status" value="1"/>
</dbReference>
<proteinExistence type="inferred from homology"/>
<evidence type="ECO:0000256" key="3">
    <source>
        <dbReference type="ARBA" id="ARBA00023186"/>
    </source>
</evidence>
<evidence type="ECO:0000313" key="4">
    <source>
        <dbReference type="EMBL" id="THV36037.1"/>
    </source>
</evidence>
<comment type="similarity">
    <text evidence="1">Belongs to the SdhE FAD assembly factor family.</text>
</comment>
<sequence length="104" mass="11895">MTGLVRSSADLDPRRRRILFRCWHRGIREMDLMLGQFCEAHIAELSDEDLDELERIMAEEDNDLVKYITGAEPVPAHLQTPLFERIAALRPDFSPVTGEETAAK</sequence>
<dbReference type="PANTHER" id="PTHR12469">
    <property type="entry name" value="PROTEIN EMI5 HOMOLOG, MITOCHONDRIAL"/>
    <property type="match status" value="1"/>
</dbReference>
<accession>A0A4S8PWM0</accession>
<dbReference type="RefSeq" id="WP_136540831.1">
    <property type="nucleotide sequence ID" value="NZ_STGU01000005.1"/>
</dbReference>
<dbReference type="InterPro" id="IPR005631">
    <property type="entry name" value="SDH"/>
</dbReference>
<reference evidence="4 5" key="1">
    <citation type="submission" date="2019-04" db="EMBL/GenBank/DDBJ databases">
        <title>genome sequence of strain W3.</title>
        <authorList>
            <person name="Gao J."/>
            <person name="Sun J."/>
        </authorList>
    </citation>
    <scope>NUCLEOTIDE SEQUENCE [LARGE SCALE GENOMIC DNA]</scope>
    <source>
        <strain evidence="4 5">W3</strain>
    </source>
</reference>
<evidence type="ECO:0000313" key="5">
    <source>
        <dbReference type="Proteomes" id="UP000307378"/>
    </source>
</evidence>
<dbReference type="Proteomes" id="UP000307378">
    <property type="component" value="Unassembled WGS sequence"/>
</dbReference>
<protein>
    <recommendedName>
        <fullName evidence="2">FAD assembly factor SdhE</fullName>
    </recommendedName>
</protein>
<dbReference type="SUPFAM" id="SSF109910">
    <property type="entry name" value="YgfY-like"/>
    <property type="match status" value="1"/>
</dbReference>
<organism evidence="4 5">
    <name type="scientific">Rhizobium rosettiformans W3</name>
    <dbReference type="NCBI Taxonomy" id="538378"/>
    <lineage>
        <taxon>Bacteria</taxon>
        <taxon>Pseudomonadati</taxon>
        <taxon>Pseudomonadota</taxon>
        <taxon>Alphaproteobacteria</taxon>
        <taxon>Hyphomicrobiales</taxon>
        <taxon>Rhizobiaceae</taxon>
        <taxon>Rhizobium/Agrobacterium group</taxon>
        <taxon>Rhizobium</taxon>
    </lineage>
</organism>
<name>A0A4S8PWM0_9HYPH</name>
<keyword evidence="3" id="KW-0143">Chaperone</keyword>
<dbReference type="PANTHER" id="PTHR12469:SF2">
    <property type="entry name" value="SUCCINATE DEHYDROGENASE ASSEMBLY FACTOR 2, MITOCHONDRIAL"/>
    <property type="match status" value="1"/>
</dbReference>
<dbReference type="Pfam" id="PF03937">
    <property type="entry name" value="Sdh5"/>
    <property type="match status" value="1"/>
</dbReference>
<comment type="caution">
    <text evidence="4">The sequence shown here is derived from an EMBL/GenBank/DDBJ whole genome shotgun (WGS) entry which is preliminary data.</text>
</comment>
<dbReference type="InterPro" id="IPR036714">
    <property type="entry name" value="SDH_sf"/>
</dbReference>
<evidence type="ECO:0000256" key="1">
    <source>
        <dbReference type="ARBA" id="ARBA00008571"/>
    </source>
</evidence>
<dbReference type="GO" id="GO:0006099">
    <property type="term" value="P:tricarboxylic acid cycle"/>
    <property type="evidence" value="ECO:0007669"/>
    <property type="project" value="TreeGrafter"/>
</dbReference>
<gene>
    <name evidence="4" type="ORF">FAA86_11960</name>
</gene>
<evidence type="ECO:0000256" key="2">
    <source>
        <dbReference type="ARBA" id="ARBA00019418"/>
    </source>
</evidence>